<feature type="region of interest" description="Disordered" evidence="4">
    <location>
        <begin position="17"/>
        <end position="40"/>
    </location>
</feature>
<dbReference type="InterPro" id="IPR036250">
    <property type="entry name" value="AcylCo_DH-like_C"/>
</dbReference>
<dbReference type="EnsemblMetazoa" id="GAUT043088-RA">
    <property type="protein sequence ID" value="GAUT043088-PA"/>
    <property type="gene ID" value="GAUT043088"/>
</dbReference>
<evidence type="ECO:0000313" key="7">
    <source>
        <dbReference type="Proteomes" id="UP000078200"/>
    </source>
</evidence>
<dbReference type="GO" id="GO:0071949">
    <property type="term" value="F:FAD binding"/>
    <property type="evidence" value="ECO:0007669"/>
    <property type="project" value="InterPro"/>
</dbReference>
<evidence type="ECO:0000256" key="1">
    <source>
        <dbReference type="ARBA" id="ARBA00004846"/>
    </source>
</evidence>
<dbReference type="AlphaFoldDB" id="A0A1A9VP24"/>
<evidence type="ECO:0000313" key="6">
    <source>
        <dbReference type="EnsemblMetazoa" id="GAUT043088-PA"/>
    </source>
</evidence>
<evidence type="ECO:0000259" key="5">
    <source>
        <dbReference type="Pfam" id="PF01756"/>
    </source>
</evidence>
<organism evidence="6 7">
    <name type="scientific">Glossina austeni</name>
    <name type="common">Savannah tsetse fly</name>
    <dbReference type="NCBI Taxonomy" id="7395"/>
    <lineage>
        <taxon>Eukaryota</taxon>
        <taxon>Metazoa</taxon>
        <taxon>Ecdysozoa</taxon>
        <taxon>Arthropoda</taxon>
        <taxon>Hexapoda</taxon>
        <taxon>Insecta</taxon>
        <taxon>Pterygota</taxon>
        <taxon>Neoptera</taxon>
        <taxon>Endopterygota</taxon>
        <taxon>Diptera</taxon>
        <taxon>Brachycera</taxon>
        <taxon>Muscomorpha</taxon>
        <taxon>Hippoboscoidea</taxon>
        <taxon>Glossinidae</taxon>
        <taxon>Glossina</taxon>
    </lineage>
</organism>
<evidence type="ECO:0000256" key="4">
    <source>
        <dbReference type="SAM" id="MobiDB-lite"/>
    </source>
</evidence>
<dbReference type="GO" id="GO:0055088">
    <property type="term" value="P:lipid homeostasis"/>
    <property type="evidence" value="ECO:0007669"/>
    <property type="project" value="TreeGrafter"/>
</dbReference>
<evidence type="ECO:0000256" key="2">
    <source>
        <dbReference type="ARBA" id="ARBA00006288"/>
    </source>
</evidence>
<dbReference type="STRING" id="7395.A0A1A9VP24"/>
<dbReference type="GO" id="GO:0005504">
    <property type="term" value="F:fatty acid binding"/>
    <property type="evidence" value="ECO:0007669"/>
    <property type="project" value="TreeGrafter"/>
</dbReference>
<reference evidence="6" key="1">
    <citation type="submission" date="2020-05" db="UniProtKB">
        <authorList>
            <consortium name="EnsemblMetazoa"/>
        </authorList>
    </citation>
    <scope>IDENTIFICATION</scope>
    <source>
        <strain evidence="6">TTRI</strain>
    </source>
</reference>
<accession>A0A1A9VP24</accession>
<dbReference type="GO" id="GO:0003997">
    <property type="term" value="F:acyl-CoA oxidase activity"/>
    <property type="evidence" value="ECO:0007669"/>
    <property type="project" value="InterPro"/>
</dbReference>
<sequence>MTPKLMYKKATNVNLLANDNDNLNTPHPTDGNEGPDNSPAKKMALTALTELQALSQKVSPALSEIFQWLLELYLVDACLQRIGDFLRFIKLTEQDVSGLESHLQERLKRLRPNVVTLVDGFDLHDRILDSALGAYDGNVYEKIFAAAKKSPLNKEAFNGSFHKYLRPLMKSNL</sequence>
<dbReference type="InterPro" id="IPR002655">
    <property type="entry name" value="Acyl-CoA_oxidase_C"/>
</dbReference>
<feature type="domain" description="Acyl-CoA oxidase C-terminal" evidence="5">
    <location>
        <begin position="51"/>
        <end position="170"/>
    </location>
</feature>
<evidence type="ECO:0000256" key="3">
    <source>
        <dbReference type="ARBA" id="ARBA00023002"/>
    </source>
</evidence>
<dbReference type="GO" id="GO:0033540">
    <property type="term" value="P:fatty acid beta-oxidation using acyl-CoA oxidase"/>
    <property type="evidence" value="ECO:0007669"/>
    <property type="project" value="TreeGrafter"/>
</dbReference>
<comment type="pathway">
    <text evidence="1">Lipid metabolism; peroxisomal fatty acid beta-oxidation.</text>
</comment>
<name>A0A1A9VP24_GLOAU</name>
<dbReference type="Pfam" id="PF01756">
    <property type="entry name" value="ACOX"/>
    <property type="match status" value="1"/>
</dbReference>
<dbReference type="InterPro" id="IPR012258">
    <property type="entry name" value="Acyl-CoA_oxidase"/>
</dbReference>
<dbReference type="SUPFAM" id="SSF47203">
    <property type="entry name" value="Acyl-CoA dehydrogenase C-terminal domain-like"/>
    <property type="match status" value="1"/>
</dbReference>
<dbReference type="VEuPathDB" id="VectorBase:GAUT043088"/>
<dbReference type="Gene3D" id="1.20.140.10">
    <property type="entry name" value="Butyryl-CoA Dehydrogenase, subunit A, domain 3"/>
    <property type="match status" value="1"/>
</dbReference>
<dbReference type="Proteomes" id="UP000078200">
    <property type="component" value="Unassembled WGS sequence"/>
</dbReference>
<dbReference type="GO" id="GO:0005777">
    <property type="term" value="C:peroxisome"/>
    <property type="evidence" value="ECO:0007669"/>
    <property type="project" value="InterPro"/>
</dbReference>
<dbReference type="PANTHER" id="PTHR10909">
    <property type="entry name" value="ELECTRON TRANSPORT OXIDOREDUCTASE"/>
    <property type="match status" value="1"/>
</dbReference>
<dbReference type="PANTHER" id="PTHR10909:SF250">
    <property type="entry name" value="PEROXISOMAL ACYL-COENZYME A OXIDASE 1"/>
    <property type="match status" value="1"/>
</dbReference>
<proteinExistence type="inferred from homology"/>
<comment type="similarity">
    <text evidence="2">Belongs to the acyl-CoA oxidase family.</text>
</comment>
<keyword evidence="7" id="KW-1185">Reference proteome</keyword>
<protein>
    <recommendedName>
        <fullName evidence="5">Acyl-CoA oxidase C-terminal domain-containing protein</fullName>
    </recommendedName>
</protein>
<keyword evidence="3" id="KW-0560">Oxidoreductase</keyword>